<dbReference type="InterPro" id="IPR028098">
    <property type="entry name" value="Glyco_trans_4-like_N"/>
</dbReference>
<dbReference type="GO" id="GO:0004373">
    <property type="term" value="F:alpha-1,4-glucan glucosyltransferase (UDP-glucose donor) activity"/>
    <property type="evidence" value="ECO:0007669"/>
    <property type="project" value="UniProtKB-EC"/>
</dbReference>
<feature type="domain" description="Glycosyl transferase family 1" evidence="1">
    <location>
        <begin position="216"/>
        <end position="358"/>
    </location>
</feature>
<dbReference type="InterPro" id="IPR001296">
    <property type="entry name" value="Glyco_trans_1"/>
</dbReference>
<dbReference type="Pfam" id="PF00534">
    <property type="entry name" value="Glycos_transf_1"/>
    <property type="match status" value="2"/>
</dbReference>
<proteinExistence type="predicted"/>
<evidence type="ECO:0000313" key="4">
    <source>
        <dbReference type="Proteomes" id="UP000095649"/>
    </source>
</evidence>
<dbReference type="PANTHER" id="PTHR45947:SF13">
    <property type="entry name" value="TRANSFERASE"/>
    <property type="match status" value="1"/>
</dbReference>
<reference evidence="3 4" key="1">
    <citation type="submission" date="2015-09" db="EMBL/GenBank/DDBJ databases">
        <authorList>
            <consortium name="Pathogen Informatics"/>
        </authorList>
    </citation>
    <scope>NUCLEOTIDE SEQUENCE [LARGE SCALE GENOMIC DNA]</scope>
    <source>
        <strain evidence="3 4">2789STDY5834970</strain>
    </source>
</reference>
<keyword evidence="3" id="KW-0328">Glycosyltransferase</keyword>
<dbReference type="AlphaFoldDB" id="A0A173V647"/>
<keyword evidence="3" id="KW-0808">Transferase</keyword>
<dbReference type="CDD" id="cd03801">
    <property type="entry name" value="GT4_PimA-like"/>
    <property type="match status" value="1"/>
</dbReference>
<dbReference type="OrthoDB" id="9806653at2"/>
<sequence length="558" mass="63511">MGKKKKILMVHNFYQIGGGEHTVFKNEVELLRDNGHEVIEYTRSNDELKSDKWKLLFLPFTTVWSLRTYIEIRKLIKNEQIDVVHCHNTFPLISPSVYYAARSMKVPVVQTIHNFRLLCPNGSFYCKGKVCEKCRENGNFKEAIKNKCYRNSTVGTIIVAAMLTVNRKLGIYKKISYIFLTEFNKSKFDKLIDINSNQVFVKPNFVSRKGEPSKGAHKRVFIFASRLEENKGIKLLLELWKLLPKDYCLHIYGDGTLKNFVEENVKENISFYGFTPQKTIFEDLSTATALVFPSIWYEGFPMILAEAMAIGCPVVSTNIGNAGDILVNSKGGTTFEPDKPDTFINAIEDVLQNNKIYQKNALAYYSETLSKDKNYVLQNDIYEHLFGGVRTYIYAGRLDKGKGILKLLNEWINLPGTYVLEVYGEGECAAEVRKLAAKCPNIHLKGFCPQKELFNSLKSAVALITPYIWYEGYPMNIAECFSLGVPVVSTSIGNAGDLVSKSNAGTLFDFEVKGSFRKALDAVYEQRTKFSFNAYNYYLCNQTPASNYERLNKIYDTL</sequence>
<feature type="domain" description="Glycosyltransferase subfamily 4-like N-terminal" evidence="2">
    <location>
        <begin position="18"/>
        <end position="115"/>
    </location>
</feature>
<dbReference type="Proteomes" id="UP000095649">
    <property type="component" value="Unassembled WGS sequence"/>
</dbReference>
<dbReference type="PANTHER" id="PTHR45947">
    <property type="entry name" value="SULFOQUINOVOSYL TRANSFERASE SQD2"/>
    <property type="match status" value="1"/>
</dbReference>
<dbReference type="InterPro" id="IPR050194">
    <property type="entry name" value="Glycosyltransferase_grp1"/>
</dbReference>
<dbReference type="SUPFAM" id="SSF53756">
    <property type="entry name" value="UDP-Glycosyltransferase/glycogen phosphorylase"/>
    <property type="match status" value="2"/>
</dbReference>
<accession>A0A173V647</accession>
<protein>
    <submittedName>
        <fullName evidence="3">Glycogen synthase</fullName>
        <ecNumber evidence="3">2.4.1.11</ecNumber>
    </submittedName>
</protein>
<gene>
    <name evidence="3" type="ORF">ERS852582_02626</name>
</gene>
<name>A0A173V647_9FIRM</name>
<evidence type="ECO:0000259" key="1">
    <source>
        <dbReference type="Pfam" id="PF00534"/>
    </source>
</evidence>
<feature type="domain" description="Glycosyl transferase family 1" evidence="1">
    <location>
        <begin position="389"/>
        <end position="527"/>
    </location>
</feature>
<dbReference type="EC" id="2.4.1.11" evidence="3"/>
<dbReference type="Gene3D" id="3.40.50.2000">
    <property type="entry name" value="Glycogen Phosphorylase B"/>
    <property type="match status" value="3"/>
</dbReference>
<dbReference type="Pfam" id="PF13439">
    <property type="entry name" value="Glyco_transf_4"/>
    <property type="match status" value="1"/>
</dbReference>
<organism evidence="3 4">
    <name type="scientific">Faecalibacterium prausnitzii</name>
    <dbReference type="NCBI Taxonomy" id="853"/>
    <lineage>
        <taxon>Bacteria</taxon>
        <taxon>Bacillati</taxon>
        <taxon>Bacillota</taxon>
        <taxon>Clostridia</taxon>
        <taxon>Eubacteriales</taxon>
        <taxon>Oscillospiraceae</taxon>
        <taxon>Faecalibacterium</taxon>
    </lineage>
</organism>
<dbReference type="RefSeq" id="WP_081028496.1">
    <property type="nucleotide sequence ID" value="NZ_CYXN01000037.1"/>
</dbReference>
<evidence type="ECO:0000259" key="2">
    <source>
        <dbReference type="Pfam" id="PF13439"/>
    </source>
</evidence>
<evidence type="ECO:0000313" key="3">
    <source>
        <dbReference type="EMBL" id="CUN22782.1"/>
    </source>
</evidence>
<dbReference type="EMBL" id="CYXN01000037">
    <property type="protein sequence ID" value="CUN22782.1"/>
    <property type="molecule type" value="Genomic_DNA"/>
</dbReference>